<feature type="compositionally biased region" description="Basic and acidic residues" evidence="1">
    <location>
        <begin position="51"/>
        <end position="60"/>
    </location>
</feature>
<comment type="caution">
    <text evidence="2">The sequence shown here is derived from an EMBL/GenBank/DDBJ whole genome shotgun (WGS) entry which is preliminary data.</text>
</comment>
<name>A0ABR2FAA4_9ROSI</name>
<dbReference type="EMBL" id="JBBPBM010000007">
    <property type="protein sequence ID" value="KAK8575172.1"/>
    <property type="molecule type" value="Genomic_DNA"/>
</dbReference>
<proteinExistence type="predicted"/>
<dbReference type="Proteomes" id="UP001472677">
    <property type="component" value="Unassembled WGS sequence"/>
</dbReference>
<keyword evidence="3" id="KW-1185">Reference proteome</keyword>
<accession>A0ABR2FAA4</accession>
<sequence>MANFAEHNNYPQNPRKHRRLDDEPLDTGDPRGLASTAHHTKDNSNNPRIPSYRDKLTGDSRLPAEEEEILDDDDFEILEGDVTRAIVDGIIDKIARTRC</sequence>
<evidence type="ECO:0000256" key="1">
    <source>
        <dbReference type="SAM" id="MobiDB-lite"/>
    </source>
</evidence>
<reference evidence="2 3" key="1">
    <citation type="journal article" date="2024" name="G3 (Bethesda)">
        <title>Genome assembly of Hibiscus sabdariffa L. provides insights into metabolisms of medicinal natural products.</title>
        <authorList>
            <person name="Kim T."/>
        </authorList>
    </citation>
    <scope>NUCLEOTIDE SEQUENCE [LARGE SCALE GENOMIC DNA]</scope>
    <source>
        <strain evidence="2">TK-2024</strain>
        <tissue evidence="2">Old leaves</tissue>
    </source>
</reference>
<evidence type="ECO:0000313" key="3">
    <source>
        <dbReference type="Proteomes" id="UP001472677"/>
    </source>
</evidence>
<gene>
    <name evidence="2" type="ORF">V6N12_062848</name>
</gene>
<feature type="region of interest" description="Disordered" evidence="1">
    <location>
        <begin position="1"/>
        <end position="60"/>
    </location>
</feature>
<evidence type="ECO:0000313" key="2">
    <source>
        <dbReference type="EMBL" id="KAK8575172.1"/>
    </source>
</evidence>
<protein>
    <submittedName>
        <fullName evidence="2">Uncharacterized protein</fullName>
    </submittedName>
</protein>
<organism evidence="2 3">
    <name type="scientific">Hibiscus sabdariffa</name>
    <name type="common">roselle</name>
    <dbReference type="NCBI Taxonomy" id="183260"/>
    <lineage>
        <taxon>Eukaryota</taxon>
        <taxon>Viridiplantae</taxon>
        <taxon>Streptophyta</taxon>
        <taxon>Embryophyta</taxon>
        <taxon>Tracheophyta</taxon>
        <taxon>Spermatophyta</taxon>
        <taxon>Magnoliopsida</taxon>
        <taxon>eudicotyledons</taxon>
        <taxon>Gunneridae</taxon>
        <taxon>Pentapetalae</taxon>
        <taxon>rosids</taxon>
        <taxon>malvids</taxon>
        <taxon>Malvales</taxon>
        <taxon>Malvaceae</taxon>
        <taxon>Malvoideae</taxon>
        <taxon>Hibiscus</taxon>
    </lineage>
</organism>